<evidence type="ECO:0000313" key="3">
    <source>
        <dbReference type="Proteomes" id="UP000299102"/>
    </source>
</evidence>
<gene>
    <name evidence="2" type="ORF">EVAR_21258_1</name>
</gene>
<organism evidence="2 3">
    <name type="scientific">Eumeta variegata</name>
    <name type="common">Bagworm moth</name>
    <name type="synonym">Eumeta japonica</name>
    <dbReference type="NCBI Taxonomy" id="151549"/>
    <lineage>
        <taxon>Eukaryota</taxon>
        <taxon>Metazoa</taxon>
        <taxon>Ecdysozoa</taxon>
        <taxon>Arthropoda</taxon>
        <taxon>Hexapoda</taxon>
        <taxon>Insecta</taxon>
        <taxon>Pterygota</taxon>
        <taxon>Neoptera</taxon>
        <taxon>Endopterygota</taxon>
        <taxon>Lepidoptera</taxon>
        <taxon>Glossata</taxon>
        <taxon>Ditrysia</taxon>
        <taxon>Tineoidea</taxon>
        <taxon>Psychidae</taxon>
        <taxon>Oiketicinae</taxon>
        <taxon>Eumeta</taxon>
    </lineage>
</organism>
<feature type="region of interest" description="Disordered" evidence="1">
    <location>
        <begin position="1"/>
        <end position="60"/>
    </location>
</feature>
<sequence length="139" mass="15509">MAISYDDITTFGPRTRWQRLQEPDKRKRRETSSSEQKGSPHHAGAGAGQRRGKSAIDRDVRAECSRTISDISRRTYAIGMLGGCAPCREGAFTAPAPPAGSALHRRRTAYSRRHTLTNPTLELYRSKHSTSKNIDNLRT</sequence>
<protein>
    <submittedName>
        <fullName evidence="2">Uncharacterized protein</fullName>
    </submittedName>
</protein>
<dbReference type="AlphaFoldDB" id="A0A4C1WPU3"/>
<keyword evidence="3" id="KW-1185">Reference proteome</keyword>
<reference evidence="2 3" key="1">
    <citation type="journal article" date="2019" name="Commun. Biol.">
        <title>The bagworm genome reveals a unique fibroin gene that provides high tensile strength.</title>
        <authorList>
            <person name="Kono N."/>
            <person name="Nakamura H."/>
            <person name="Ohtoshi R."/>
            <person name="Tomita M."/>
            <person name="Numata K."/>
            <person name="Arakawa K."/>
        </authorList>
    </citation>
    <scope>NUCLEOTIDE SEQUENCE [LARGE SCALE GENOMIC DNA]</scope>
</reference>
<comment type="caution">
    <text evidence="2">The sequence shown here is derived from an EMBL/GenBank/DDBJ whole genome shotgun (WGS) entry which is preliminary data.</text>
</comment>
<dbReference type="Proteomes" id="UP000299102">
    <property type="component" value="Unassembled WGS sequence"/>
</dbReference>
<evidence type="ECO:0000313" key="2">
    <source>
        <dbReference type="EMBL" id="GBP52127.1"/>
    </source>
</evidence>
<name>A0A4C1WPU3_EUMVA</name>
<evidence type="ECO:0000256" key="1">
    <source>
        <dbReference type="SAM" id="MobiDB-lite"/>
    </source>
</evidence>
<accession>A0A4C1WPU3</accession>
<proteinExistence type="predicted"/>
<dbReference type="EMBL" id="BGZK01000596">
    <property type="protein sequence ID" value="GBP52127.1"/>
    <property type="molecule type" value="Genomic_DNA"/>
</dbReference>